<dbReference type="Proteomes" id="UP001596106">
    <property type="component" value="Unassembled WGS sequence"/>
</dbReference>
<feature type="transmembrane region" description="Helical" evidence="2">
    <location>
        <begin position="909"/>
        <end position="927"/>
    </location>
</feature>
<evidence type="ECO:0000259" key="3">
    <source>
        <dbReference type="Pfam" id="PF12770"/>
    </source>
</evidence>
<evidence type="ECO:0000313" key="5">
    <source>
        <dbReference type="Proteomes" id="UP001596106"/>
    </source>
</evidence>
<evidence type="ECO:0000256" key="1">
    <source>
        <dbReference type="PROSITE-ProRule" id="PRU00339"/>
    </source>
</evidence>
<keyword evidence="2" id="KW-0812">Transmembrane</keyword>
<dbReference type="Pfam" id="PF13176">
    <property type="entry name" value="TPR_7"/>
    <property type="match status" value="1"/>
</dbReference>
<keyword evidence="2" id="KW-1133">Transmembrane helix</keyword>
<evidence type="ECO:0000256" key="2">
    <source>
        <dbReference type="SAM" id="Phobius"/>
    </source>
</evidence>
<dbReference type="Pfam" id="PF13424">
    <property type="entry name" value="TPR_12"/>
    <property type="match status" value="1"/>
</dbReference>
<evidence type="ECO:0000313" key="4">
    <source>
        <dbReference type="EMBL" id="MFC5408375.1"/>
    </source>
</evidence>
<dbReference type="InterPro" id="IPR011990">
    <property type="entry name" value="TPR-like_helical_dom_sf"/>
</dbReference>
<keyword evidence="5" id="KW-1185">Reference proteome</keyword>
<dbReference type="InterPro" id="IPR024983">
    <property type="entry name" value="CHAT_dom"/>
</dbReference>
<dbReference type="Pfam" id="PF13181">
    <property type="entry name" value="TPR_8"/>
    <property type="match status" value="1"/>
</dbReference>
<dbReference type="SUPFAM" id="SSF48452">
    <property type="entry name" value="TPR-like"/>
    <property type="match status" value="2"/>
</dbReference>
<comment type="caution">
    <text evidence="4">The sequence shown here is derived from an EMBL/GenBank/DDBJ whole genome shotgun (WGS) entry which is preliminary data.</text>
</comment>
<keyword evidence="1" id="KW-0802">TPR repeat</keyword>
<dbReference type="Pfam" id="PF12770">
    <property type="entry name" value="CHAT"/>
    <property type="match status" value="1"/>
</dbReference>
<name>A0ABW0I798_9BACT</name>
<dbReference type="PROSITE" id="PS50005">
    <property type="entry name" value="TPR"/>
    <property type="match status" value="1"/>
</dbReference>
<proteinExistence type="predicted"/>
<organism evidence="4 5">
    <name type="scientific">Larkinella bovis</name>
    <dbReference type="NCBI Taxonomy" id="683041"/>
    <lineage>
        <taxon>Bacteria</taxon>
        <taxon>Pseudomonadati</taxon>
        <taxon>Bacteroidota</taxon>
        <taxon>Cytophagia</taxon>
        <taxon>Cytophagales</taxon>
        <taxon>Spirosomataceae</taxon>
        <taxon>Larkinella</taxon>
    </lineage>
</organism>
<protein>
    <submittedName>
        <fullName evidence="4">CHAT domain-containing protein</fullName>
    </submittedName>
</protein>
<dbReference type="PANTHER" id="PTHR10098">
    <property type="entry name" value="RAPSYN-RELATED"/>
    <property type="match status" value="1"/>
</dbReference>
<dbReference type="SMART" id="SM00028">
    <property type="entry name" value="TPR"/>
    <property type="match status" value="7"/>
</dbReference>
<keyword evidence="2" id="KW-0472">Membrane</keyword>
<dbReference type="InterPro" id="IPR019734">
    <property type="entry name" value="TPR_rpt"/>
</dbReference>
<sequence length="942" mass="106903">MGIPPQTGSLAHLRTRSAGGRITVWMALLISVIGPTVFVSAQCPPAAVIPFRYDSLMRLPNEQQATGFWQLLRLCDRCGQNRDSSYAKIWHRLGALSYFQKDFSRALHYTEKAIAINARQQPASSPSFLAKSYFNLAKIYLDLQDERRARQVFQQFVDFGSQFPERYEQVAMAYWHLANLFFKESDYQKAIRQADLGIAFAERINHTNLLAANLTEKANSLKELGDYERALSLVNQLIRLFGKTPEPSIELANAYSSRASVLLRLHRFSEARNTYDRAYLVHTQIGNPPGQAEVISNIGFLYDNFLHQADRALGQYQKALAIKTDDRYGQIRIISNIGEIFWQKQDFPTALRYFRRALDSLRIDAGQKPASLTRTIRQTPYKEYLLSVVQNLADTWLDYAKSLAKQNQKPLQEALNAYQLADQTVDIMRFEQTGLQSKLYWREKTHSLYEHAIETAYLLKDHDAGFHFFEKSRAVLLSDKLNELGARQQLPPRKARQEQVIRQAIQSLQLMLADHKPGSRAYDSTNTRLLMEQEKLDAFLTKTEQENPSYFRYKYDTSIPSLATLHQWLNRRRASLVSFFVGDRALYIFSADGTRSHLLQRAVEPYRETVQAFLPLCASHQQNRQFGRFLTLSHALYRQLIQPLNLSTESVIVSPDLHFIPVETLSRSATKPDFLIHYHAFSYGYSATVLLKEKAPSAAGTSDFLGMAPVRFNPRLRQAVLPGSDQVLSDIGNLFSQPTLLTEQAATRQAFQSKAYDYQIVQLFTHADADSLGREPLLYFADSTLHLSELNDELSYQTQMIVLSACKTGIGVNQQGEGILSLARGFASLGIPSVLTTLWSVEDQATYQLTGRFYHHLSTGLPKDIALQKAKLDGLHSASRTAQLPYRWAGLILVGNPDPLPAFRSNTPLWAGGLALLLGGFLGWWLLRRKAGQNRIYSKTRT</sequence>
<reference evidence="5" key="1">
    <citation type="journal article" date="2019" name="Int. J. Syst. Evol. Microbiol.">
        <title>The Global Catalogue of Microorganisms (GCM) 10K type strain sequencing project: providing services to taxonomists for standard genome sequencing and annotation.</title>
        <authorList>
            <consortium name="The Broad Institute Genomics Platform"/>
            <consortium name="The Broad Institute Genome Sequencing Center for Infectious Disease"/>
            <person name="Wu L."/>
            <person name="Ma J."/>
        </authorList>
    </citation>
    <scope>NUCLEOTIDE SEQUENCE [LARGE SCALE GENOMIC DNA]</scope>
    <source>
        <strain evidence="5">CCUG 55250</strain>
    </source>
</reference>
<feature type="domain" description="CHAT" evidence="3">
    <location>
        <begin position="632"/>
        <end position="896"/>
    </location>
</feature>
<gene>
    <name evidence="4" type="ORF">ACFPMF_03585</name>
</gene>
<dbReference type="Gene3D" id="1.25.40.10">
    <property type="entry name" value="Tetratricopeptide repeat domain"/>
    <property type="match status" value="2"/>
</dbReference>
<feature type="repeat" description="TPR" evidence="1">
    <location>
        <begin position="87"/>
        <end position="120"/>
    </location>
</feature>
<dbReference type="RefSeq" id="WP_379841186.1">
    <property type="nucleotide sequence ID" value="NZ_JBHSMA010000001.1"/>
</dbReference>
<dbReference type="EMBL" id="JBHSMA010000001">
    <property type="protein sequence ID" value="MFC5408375.1"/>
    <property type="molecule type" value="Genomic_DNA"/>
</dbReference>
<accession>A0ABW0I798</accession>